<dbReference type="GO" id="GO:0016787">
    <property type="term" value="F:hydrolase activity"/>
    <property type="evidence" value="ECO:0007669"/>
    <property type="project" value="UniProtKB-KW"/>
</dbReference>
<evidence type="ECO:0000256" key="8">
    <source>
        <dbReference type="ARBA" id="ARBA00049527"/>
    </source>
</evidence>
<keyword evidence="5 11" id="KW-0378">Hydrolase</keyword>
<evidence type="ECO:0000313" key="11">
    <source>
        <dbReference type="RefSeq" id="XP_072858252.1"/>
    </source>
</evidence>
<accession>A0ABM5GKR6</accession>
<dbReference type="Proteomes" id="UP001652642">
    <property type="component" value="Chromosome 1"/>
</dbReference>
<protein>
    <recommendedName>
        <fullName evidence="3">Lipid droplet-associated hydrolase</fullName>
        <ecNumber evidence="7">3.1.1.13</ecNumber>
    </recommendedName>
    <alternativeName>
        <fullName evidence="6">Lipid droplet-associated serine hydrolase</fullName>
    </alternativeName>
</protein>
<evidence type="ECO:0000256" key="3">
    <source>
        <dbReference type="ARBA" id="ARBA00019242"/>
    </source>
</evidence>
<dbReference type="PANTHER" id="PTHR13390">
    <property type="entry name" value="LIPASE"/>
    <property type="match status" value="1"/>
</dbReference>
<dbReference type="InterPro" id="IPR029058">
    <property type="entry name" value="AB_hydrolase_fold"/>
</dbReference>
<evidence type="ECO:0000256" key="4">
    <source>
        <dbReference type="ARBA" id="ARBA00022677"/>
    </source>
</evidence>
<comment type="subcellular location">
    <subcellularLocation>
        <location evidence="1">Lipid droplet</location>
    </subcellularLocation>
</comment>
<feature type="region of interest" description="Disordered" evidence="9">
    <location>
        <begin position="1"/>
        <end position="20"/>
    </location>
</feature>
<evidence type="ECO:0000256" key="9">
    <source>
        <dbReference type="SAM" id="MobiDB-lite"/>
    </source>
</evidence>
<evidence type="ECO:0000256" key="7">
    <source>
        <dbReference type="ARBA" id="ARBA00039150"/>
    </source>
</evidence>
<sequence length="335" mass="38719">MLLAGDEAPTGEGMSKKKESEEQVVVHEEFTYVNGAATQILKCGPWRDLWKYENTPKVLFLVIPGNPGLADFYRTFIRTLYCSLKQQYPVWAVSHAGHCKVPNGMKMTEETENSNIDDVFGLRGQIEHKLSFLRKNVPKDVKLVLIGHSIGSYISLQIMELAPELEILRSVHLFPTIERMAQSPQGKILTPLLCYLRYIVYIPVYLMTLLPERVKSPIVRFVMGGRCSEEVLTTVMDMLNMDCLANVFYMASQEMRMVTKRDSSTIRKHLKKLTFYYGAKDLWCPRQYYEEMKMEFPEGDIQLCERGFHHAFILRSSKEVAEMVTHWVLDDLDRL</sequence>
<dbReference type="SUPFAM" id="SSF53474">
    <property type="entry name" value="alpha/beta-Hydrolases"/>
    <property type="match status" value="1"/>
</dbReference>
<evidence type="ECO:0000256" key="6">
    <source>
        <dbReference type="ARBA" id="ARBA00031924"/>
    </source>
</evidence>
<organism evidence="10 11">
    <name type="scientific">Pogona vitticeps</name>
    <name type="common">central bearded dragon</name>
    <dbReference type="NCBI Taxonomy" id="103695"/>
    <lineage>
        <taxon>Eukaryota</taxon>
        <taxon>Metazoa</taxon>
        <taxon>Chordata</taxon>
        <taxon>Craniata</taxon>
        <taxon>Vertebrata</taxon>
        <taxon>Euteleostomi</taxon>
        <taxon>Lepidosauria</taxon>
        <taxon>Squamata</taxon>
        <taxon>Bifurcata</taxon>
        <taxon>Unidentata</taxon>
        <taxon>Episquamata</taxon>
        <taxon>Toxicofera</taxon>
        <taxon>Iguania</taxon>
        <taxon>Acrodonta</taxon>
        <taxon>Agamidae</taxon>
        <taxon>Amphibolurinae</taxon>
        <taxon>Pogona</taxon>
    </lineage>
</organism>
<dbReference type="InterPro" id="IPR019363">
    <property type="entry name" value="LDAH"/>
</dbReference>
<evidence type="ECO:0000313" key="10">
    <source>
        <dbReference type="Proteomes" id="UP001652642"/>
    </source>
</evidence>
<dbReference type="Pfam" id="PF10230">
    <property type="entry name" value="LIDHydrolase"/>
    <property type="match status" value="1"/>
</dbReference>
<keyword evidence="10" id="KW-1185">Reference proteome</keyword>
<evidence type="ECO:0000256" key="1">
    <source>
        <dbReference type="ARBA" id="ARBA00004502"/>
    </source>
</evidence>
<gene>
    <name evidence="11" type="primary">LDAH</name>
</gene>
<keyword evidence="4" id="KW-0551">Lipid droplet</keyword>
<dbReference type="RefSeq" id="XP_072858252.1">
    <property type="nucleotide sequence ID" value="XM_073002151.1"/>
</dbReference>
<dbReference type="GeneID" id="110074249"/>
<evidence type="ECO:0000256" key="2">
    <source>
        <dbReference type="ARBA" id="ARBA00008300"/>
    </source>
</evidence>
<reference evidence="11" key="2">
    <citation type="submission" date="2025-08" db="UniProtKB">
        <authorList>
            <consortium name="RefSeq"/>
        </authorList>
    </citation>
    <scope>IDENTIFICATION</scope>
</reference>
<comment type="catalytic activity">
    <reaction evidence="8">
        <text>a cholesterol ester + H2O = cholesterol + a fatty acid + H(+)</text>
        <dbReference type="Rhea" id="RHEA:36403"/>
        <dbReference type="ChEBI" id="CHEBI:15377"/>
        <dbReference type="ChEBI" id="CHEBI:15378"/>
        <dbReference type="ChEBI" id="CHEBI:16113"/>
        <dbReference type="ChEBI" id="CHEBI:17002"/>
        <dbReference type="ChEBI" id="CHEBI:28868"/>
        <dbReference type="EC" id="3.1.1.13"/>
    </reaction>
    <physiologicalReaction direction="left-to-right" evidence="8">
        <dbReference type="Rhea" id="RHEA:36404"/>
    </physiologicalReaction>
</comment>
<dbReference type="EC" id="3.1.1.13" evidence="7"/>
<dbReference type="PANTHER" id="PTHR13390:SF0">
    <property type="entry name" value="LIPID DROPLET-ASSOCIATED HYDROLASE"/>
    <property type="match status" value="1"/>
</dbReference>
<evidence type="ECO:0000256" key="5">
    <source>
        <dbReference type="ARBA" id="ARBA00022801"/>
    </source>
</evidence>
<name>A0ABM5GKR6_9SAUR</name>
<reference evidence="10" key="1">
    <citation type="submission" date="2025-05" db="UniProtKB">
        <authorList>
            <consortium name="RefSeq"/>
        </authorList>
    </citation>
    <scope>NUCLEOTIDE SEQUENCE [LARGE SCALE GENOMIC DNA]</scope>
</reference>
<comment type="similarity">
    <text evidence="2">Belongs to the AB hydrolase superfamily. LDAH family.</text>
</comment>
<proteinExistence type="inferred from homology"/>
<dbReference type="Gene3D" id="3.40.50.1820">
    <property type="entry name" value="alpha/beta hydrolase"/>
    <property type="match status" value="1"/>
</dbReference>